<keyword evidence="7" id="KW-1185">Reference proteome</keyword>
<sequence length="673" mass="78206">MAFRPGGYSMPFQSYGAPIMFGQMRMPTAAPKQMEPMPVFVGNISEKCSEEFLQKMLEECGKVSSWKRVQGTNGKLQGFGFCNFAEPEGTLRALRILNDFHLGDKKLTVKAEEKVRKELRNWSISHRRALGKKDIKLQDNELPADEDDLKKDEEIRLKILNWIENDYPELLTLAEDGEISEKEAKDKKEEKQRNNGDRKKLDREKRRRSRSRSEGRKRSRSPATPRNKRSRRSRSASSSSTASRSSSTSESGSSDSSRSRSPIRNKSSKRRRDRSGTRSSEDSDEARERRAIRHQVKEKEVAYMQRLHRWEAREKQRAKMYERAERKEKERKKELQKEAKRLRHFLEDYDDEKDDPKYYKSSSLFQRKRDFEKEREADQKDRLREQHEIEELKKQILAENSTNSIDVEEEARKRHQRKEEEALRKYRGDSGSPNPHKPLGHSEVVPREESSSSEDEGSSDEEKTNDEPAEAVETATPGEFSQKPNGGWKAIGGIGEEQMDIARPPPRRDSPQVGISSVQPIAQRLNGVFGNDDPEEDEIYKRKKLKPFQITREERMQVMTAEEKKELTRGIIKKIPTSKDELFATPIEWDFIDAAAMEQRVKPWVAKKVQEFLGEEEKQLVDFICEKIEARTPPDQILKDIAMIIDDDADMFVVKMWRLLVFEGQSRKLGINP</sequence>
<dbReference type="EMBL" id="CADEPM010000001">
    <property type="protein sequence ID" value="CAB3397454.1"/>
    <property type="molecule type" value="Genomic_DNA"/>
</dbReference>
<name>A0A8S1ED16_9PELO</name>
<dbReference type="GO" id="GO:0000381">
    <property type="term" value="P:regulation of alternative mRNA splicing, via spliceosome"/>
    <property type="evidence" value="ECO:0007669"/>
    <property type="project" value="TreeGrafter"/>
</dbReference>
<dbReference type="Proteomes" id="UP000494206">
    <property type="component" value="Unassembled WGS sequence"/>
</dbReference>
<feature type="compositionally biased region" description="Basic and acidic residues" evidence="3">
    <location>
        <begin position="367"/>
        <end position="396"/>
    </location>
</feature>
<feature type="compositionally biased region" description="Basic and acidic residues" evidence="3">
    <location>
        <begin position="274"/>
        <end position="301"/>
    </location>
</feature>
<dbReference type="Pfam" id="PF00076">
    <property type="entry name" value="RRM_1"/>
    <property type="match status" value="1"/>
</dbReference>
<proteinExistence type="predicted"/>
<reference evidence="6 7" key="1">
    <citation type="submission" date="2020-04" db="EMBL/GenBank/DDBJ databases">
        <authorList>
            <person name="Laetsch R D."/>
            <person name="Stevens L."/>
            <person name="Kumar S."/>
            <person name="Blaxter L. M."/>
        </authorList>
    </citation>
    <scope>NUCLEOTIDE SEQUENCE [LARGE SCALE GENOMIC DNA]</scope>
</reference>
<feature type="compositionally biased region" description="Basic and acidic residues" evidence="3">
    <location>
        <begin position="181"/>
        <end position="204"/>
    </location>
</feature>
<accession>A0A8S1ED16</accession>
<dbReference type="AlphaFoldDB" id="A0A8S1ED16"/>
<evidence type="ECO:0000313" key="6">
    <source>
        <dbReference type="EMBL" id="CAB3397454.1"/>
    </source>
</evidence>
<dbReference type="PANTHER" id="PTHR18806:SF4">
    <property type="entry name" value="RNA-BINDING PROTEIN 25"/>
    <property type="match status" value="1"/>
</dbReference>
<dbReference type="SUPFAM" id="SSF54928">
    <property type="entry name" value="RNA-binding domain, RBD"/>
    <property type="match status" value="1"/>
</dbReference>
<dbReference type="GO" id="GO:0003729">
    <property type="term" value="F:mRNA binding"/>
    <property type="evidence" value="ECO:0007669"/>
    <property type="project" value="TreeGrafter"/>
</dbReference>
<dbReference type="Pfam" id="PF01480">
    <property type="entry name" value="PWI"/>
    <property type="match status" value="1"/>
</dbReference>
<dbReference type="InterPro" id="IPR000504">
    <property type="entry name" value="RRM_dom"/>
</dbReference>
<evidence type="ECO:0000256" key="2">
    <source>
        <dbReference type="PROSITE-ProRule" id="PRU00176"/>
    </source>
</evidence>
<evidence type="ECO:0008006" key="8">
    <source>
        <dbReference type="Google" id="ProtNLM"/>
    </source>
</evidence>
<evidence type="ECO:0000313" key="7">
    <source>
        <dbReference type="Proteomes" id="UP000494206"/>
    </source>
</evidence>
<protein>
    <recommendedName>
        <fullName evidence="8">PWI domain-containing protein</fullName>
    </recommendedName>
</protein>
<feature type="compositionally biased region" description="Basic residues" evidence="3">
    <location>
        <begin position="217"/>
        <end position="234"/>
    </location>
</feature>
<feature type="domain" description="RRM" evidence="4">
    <location>
        <begin position="37"/>
        <end position="114"/>
    </location>
</feature>
<keyword evidence="2" id="KW-0694">RNA-binding</keyword>
<dbReference type="GO" id="GO:0006397">
    <property type="term" value="P:mRNA processing"/>
    <property type="evidence" value="ECO:0007669"/>
    <property type="project" value="UniProtKB-KW"/>
</dbReference>
<organism evidence="6 7">
    <name type="scientific">Caenorhabditis bovis</name>
    <dbReference type="NCBI Taxonomy" id="2654633"/>
    <lineage>
        <taxon>Eukaryota</taxon>
        <taxon>Metazoa</taxon>
        <taxon>Ecdysozoa</taxon>
        <taxon>Nematoda</taxon>
        <taxon>Chromadorea</taxon>
        <taxon>Rhabditida</taxon>
        <taxon>Rhabditina</taxon>
        <taxon>Rhabditomorpha</taxon>
        <taxon>Rhabditoidea</taxon>
        <taxon>Rhabditidae</taxon>
        <taxon>Peloderinae</taxon>
        <taxon>Caenorhabditis</taxon>
    </lineage>
</organism>
<dbReference type="Gene3D" id="3.30.70.330">
    <property type="match status" value="1"/>
</dbReference>
<evidence type="ECO:0000256" key="1">
    <source>
        <dbReference type="ARBA" id="ARBA00022664"/>
    </source>
</evidence>
<feature type="domain" description="PWI" evidence="5">
    <location>
        <begin position="580"/>
        <end position="673"/>
    </location>
</feature>
<dbReference type="OrthoDB" id="6275295at2759"/>
<evidence type="ECO:0000256" key="3">
    <source>
        <dbReference type="SAM" id="MobiDB-lite"/>
    </source>
</evidence>
<feature type="compositionally biased region" description="Basic residues" evidence="3">
    <location>
        <begin position="261"/>
        <end position="273"/>
    </location>
</feature>
<dbReference type="InterPro" id="IPR012677">
    <property type="entry name" value="Nucleotide-bd_a/b_plait_sf"/>
</dbReference>
<dbReference type="InterPro" id="IPR052768">
    <property type="entry name" value="RBM25"/>
</dbReference>
<keyword evidence="1" id="KW-0507">mRNA processing</keyword>
<feature type="region of interest" description="Disordered" evidence="3">
    <location>
        <begin position="181"/>
        <end position="338"/>
    </location>
</feature>
<dbReference type="PROSITE" id="PS51025">
    <property type="entry name" value="PWI"/>
    <property type="match status" value="1"/>
</dbReference>
<feature type="compositionally biased region" description="Basic and acidic residues" evidence="3">
    <location>
        <begin position="308"/>
        <end position="338"/>
    </location>
</feature>
<dbReference type="PROSITE" id="PS50102">
    <property type="entry name" value="RRM"/>
    <property type="match status" value="1"/>
</dbReference>
<dbReference type="Gene3D" id="1.20.1390.10">
    <property type="entry name" value="PWI domain"/>
    <property type="match status" value="1"/>
</dbReference>
<dbReference type="InterPro" id="IPR034268">
    <property type="entry name" value="RBM25_RRM"/>
</dbReference>
<dbReference type="CDD" id="cd12446">
    <property type="entry name" value="RRM_RBM25"/>
    <property type="match status" value="1"/>
</dbReference>
<dbReference type="SMART" id="SM00311">
    <property type="entry name" value="PWI"/>
    <property type="match status" value="1"/>
</dbReference>
<feature type="compositionally biased region" description="Basic and acidic residues" evidence="3">
    <location>
        <begin position="417"/>
        <end position="428"/>
    </location>
</feature>
<feature type="region of interest" description="Disordered" evidence="3">
    <location>
        <begin position="351"/>
        <end position="514"/>
    </location>
</feature>
<dbReference type="SUPFAM" id="SSF101233">
    <property type="entry name" value="PWI domain"/>
    <property type="match status" value="1"/>
</dbReference>
<dbReference type="SMART" id="SM00360">
    <property type="entry name" value="RRM"/>
    <property type="match status" value="1"/>
</dbReference>
<dbReference type="InterPro" id="IPR002483">
    <property type="entry name" value="PWI_dom"/>
</dbReference>
<dbReference type="GO" id="GO:0005681">
    <property type="term" value="C:spliceosomal complex"/>
    <property type="evidence" value="ECO:0007669"/>
    <property type="project" value="TreeGrafter"/>
</dbReference>
<dbReference type="InterPro" id="IPR036483">
    <property type="entry name" value="PWI_dom_sf"/>
</dbReference>
<dbReference type="PANTHER" id="PTHR18806">
    <property type="entry name" value="RBM25 PROTEIN"/>
    <property type="match status" value="1"/>
</dbReference>
<evidence type="ECO:0000259" key="4">
    <source>
        <dbReference type="PROSITE" id="PS50102"/>
    </source>
</evidence>
<evidence type="ECO:0000259" key="5">
    <source>
        <dbReference type="PROSITE" id="PS51025"/>
    </source>
</evidence>
<comment type="caution">
    <text evidence="6">The sequence shown here is derived from an EMBL/GenBank/DDBJ whole genome shotgun (WGS) entry which is preliminary data.</text>
</comment>
<dbReference type="InterPro" id="IPR035979">
    <property type="entry name" value="RBD_domain_sf"/>
</dbReference>
<gene>
    <name evidence="6" type="ORF">CBOVIS_LOCUS858</name>
</gene>
<feature type="compositionally biased region" description="Low complexity" evidence="3">
    <location>
        <begin position="235"/>
        <end position="260"/>
    </location>
</feature>